<evidence type="ECO:0000313" key="1">
    <source>
        <dbReference type="EMBL" id="QNS06943.1"/>
    </source>
</evidence>
<dbReference type="RefSeq" id="WP_188339619.1">
    <property type="nucleotide sequence ID" value="NZ_CP061281.1"/>
</dbReference>
<keyword evidence="2" id="KW-1185">Reference proteome</keyword>
<dbReference type="EMBL" id="CP061281">
    <property type="protein sequence ID" value="QNS06943.1"/>
    <property type="molecule type" value="Genomic_DNA"/>
</dbReference>
<evidence type="ECO:0000313" key="2">
    <source>
        <dbReference type="Proteomes" id="UP000516428"/>
    </source>
</evidence>
<protein>
    <submittedName>
        <fullName evidence="1">Uncharacterized protein</fullName>
    </submittedName>
</protein>
<organism evidence="1 2">
    <name type="scientific">Streptomyces xanthii</name>
    <dbReference type="NCBI Taxonomy" id="2768069"/>
    <lineage>
        <taxon>Bacteria</taxon>
        <taxon>Bacillati</taxon>
        <taxon>Actinomycetota</taxon>
        <taxon>Actinomycetes</taxon>
        <taxon>Kitasatosporales</taxon>
        <taxon>Streptomycetaceae</taxon>
        <taxon>Streptomyces</taxon>
    </lineage>
</organism>
<name>A0A7H1BDY8_9ACTN</name>
<dbReference type="KEGG" id="sxn:IAG42_27380"/>
<reference evidence="1 2" key="1">
    <citation type="submission" date="2020-09" db="EMBL/GenBank/DDBJ databases">
        <title>A novel species.</title>
        <authorList>
            <person name="Gao J."/>
        </authorList>
    </citation>
    <scope>NUCLEOTIDE SEQUENCE [LARGE SCALE GENOMIC DNA]</scope>
    <source>
        <strain evidence="1 2">CRXT-Y-14</strain>
    </source>
</reference>
<dbReference type="Proteomes" id="UP000516428">
    <property type="component" value="Chromosome"/>
</dbReference>
<accession>A0A7H1BDY8</accession>
<dbReference type="AlphaFoldDB" id="A0A7H1BDY8"/>
<gene>
    <name evidence="1" type="ORF">IAG42_27380</name>
</gene>
<sequence length="79" mass="8301">MRDVVLALAMPAVMCASGIYAAADAWWRRRRPSPPPYSHAGLRLAGQRAVAVAEAVVADEYALLTAAGRPADLAGRPAD</sequence>
<proteinExistence type="predicted"/>